<feature type="transmembrane region" description="Helical" evidence="1">
    <location>
        <begin position="23"/>
        <end position="49"/>
    </location>
</feature>
<sequence>TEHTRFPIQIQSYCLVPAEQSTVLMLVLVVIVVGGPPNEGFLAILRLVLR</sequence>
<name>A0ABD3VCI2_SINWO</name>
<organism evidence="2 3">
    <name type="scientific">Sinanodonta woodiana</name>
    <name type="common">Chinese pond mussel</name>
    <name type="synonym">Anodonta woodiana</name>
    <dbReference type="NCBI Taxonomy" id="1069815"/>
    <lineage>
        <taxon>Eukaryota</taxon>
        <taxon>Metazoa</taxon>
        <taxon>Spiralia</taxon>
        <taxon>Lophotrochozoa</taxon>
        <taxon>Mollusca</taxon>
        <taxon>Bivalvia</taxon>
        <taxon>Autobranchia</taxon>
        <taxon>Heteroconchia</taxon>
        <taxon>Palaeoheterodonta</taxon>
        <taxon>Unionida</taxon>
        <taxon>Unionoidea</taxon>
        <taxon>Unionidae</taxon>
        <taxon>Unioninae</taxon>
        <taxon>Sinanodonta</taxon>
    </lineage>
</organism>
<keyword evidence="1" id="KW-1133">Transmembrane helix</keyword>
<dbReference type="Proteomes" id="UP001634394">
    <property type="component" value="Unassembled WGS sequence"/>
</dbReference>
<keyword evidence="1" id="KW-0812">Transmembrane</keyword>
<proteinExistence type="predicted"/>
<reference evidence="2 3" key="1">
    <citation type="submission" date="2024-11" db="EMBL/GenBank/DDBJ databases">
        <title>Chromosome-level genome assembly of the freshwater bivalve Anodonta woodiana.</title>
        <authorList>
            <person name="Chen X."/>
        </authorList>
    </citation>
    <scope>NUCLEOTIDE SEQUENCE [LARGE SCALE GENOMIC DNA]</scope>
    <source>
        <strain evidence="2">MN2024</strain>
        <tissue evidence="2">Gills</tissue>
    </source>
</reference>
<keyword evidence="3" id="KW-1185">Reference proteome</keyword>
<dbReference type="EMBL" id="JBJQND010000012">
    <property type="protein sequence ID" value="KAL3859296.1"/>
    <property type="molecule type" value="Genomic_DNA"/>
</dbReference>
<evidence type="ECO:0000256" key="1">
    <source>
        <dbReference type="SAM" id="Phobius"/>
    </source>
</evidence>
<feature type="non-terminal residue" evidence="2">
    <location>
        <position position="1"/>
    </location>
</feature>
<accession>A0ABD3VCI2</accession>
<protein>
    <submittedName>
        <fullName evidence="2">Uncharacterized protein</fullName>
    </submittedName>
</protein>
<gene>
    <name evidence="2" type="ORF">ACJMK2_009521</name>
</gene>
<comment type="caution">
    <text evidence="2">The sequence shown here is derived from an EMBL/GenBank/DDBJ whole genome shotgun (WGS) entry which is preliminary data.</text>
</comment>
<keyword evidence="1" id="KW-0472">Membrane</keyword>
<evidence type="ECO:0000313" key="3">
    <source>
        <dbReference type="Proteomes" id="UP001634394"/>
    </source>
</evidence>
<dbReference type="AlphaFoldDB" id="A0ABD3VCI2"/>
<evidence type="ECO:0000313" key="2">
    <source>
        <dbReference type="EMBL" id="KAL3859296.1"/>
    </source>
</evidence>